<dbReference type="InterPro" id="IPR000209">
    <property type="entry name" value="Peptidase_S8/S53_dom"/>
</dbReference>
<evidence type="ECO:0000256" key="2">
    <source>
        <dbReference type="ARBA" id="ARBA00022670"/>
    </source>
</evidence>
<feature type="domain" description="Peptidase S8/S53" evidence="6">
    <location>
        <begin position="146"/>
        <end position="393"/>
    </location>
</feature>
<keyword evidence="2 5" id="KW-0645">Protease</keyword>
<protein>
    <submittedName>
        <fullName evidence="7">S8 family serine peptidase</fullName>
    </submittedName>
</protein>
<reference evidence="7" key="1">
    <citation type="journal article" date="2021" name="PeerJ">
        <title>Extensive microbial diversity within the chicken gut microbiome revealed by metagenomics and culture.</title>
        <authorList>
            <person name="Gilroy R."/>
            <person name="Ravi A."/>
            <person name="Getino M."/>
            <person name="Pursley I."/>
            <person name="Horton D.L."/>
            <person name="Alikhan N.F."/>
            <person name="Baker D."/>
            <person name="Gharbi K."/>
            <person name="Hall N."/>
            <person name="Watson M."/>
            <person name="Adriaenssens E.M."/>
            <person name="Foster-Nyarko E."/>
            <person name="Jarju S."/>
            <person name="Secka A."/>
            <person name="Antonio M."/>
            <person name="Oren A."/>
            <person name="Chaudhuri R.R."/>
            <person name="La Ragione R."/>
            <person name="Hildebrand F."/>
            <person name="Pallen M.J."/>
        </authorList>
    </citation>
    <scope>NUCLEOTIDE SEQUENCE</scope>
    <source>
        <strain evidence="7">5790</strain>
    </source>
</reference>
<organism evidence="7 8">
    <name type="scientific">Candidatus Monoglobus merdigallinarum</name>
    <dbReference type="NCBI Taxonomy" id="2838698"/>
    <lineage>
        <taxon>Bacteria</taxon>
        <taxon>Bacillati</taxon>
        <taxon>Bacillota</taxon>
        <taxon>Clostridia</taxon>
        <taxon>Monoglobales</taxon>
        <taxon>Monoglobaceae</taxon>
        <taxon>Monoglobus</taxon>
    </lineage>
</organism>
<comment type="caution">
    <text evidence="7">The sequence shown here is derived from an EMBL/GenBank/DDBJ whole genome shotgun (WGS) entry which is preliminary data.</text>
</comment>
<dbReference type="Gene3D" id="3.40.50.200">
    <property type="entry name" value="Peptidase S8/S53 domain"/>
    <property type="match status" value="1"/>
</dbReference>
<evidence type="ECO:0000256" key="3">
    <source>
        <dbReference type="ARBA" id="ARBA00022801"/>
    </source>
</evidence>
<dbReference type="AlphaFoldDB" id="A0A9D1PR43"/>
<proteinExistence type="inferred from homology"/>
<evidence type="ECO:0000313" key="8">
    <source>
        <dbReference type="Proteomes" id="UP000824162"/>
    </source>
</evidence>
<dbReference type="InterPro" id="IPR015500">
    <property type="entry name" value="Peptidase_S8_subtilisin-rel"/>
</dbReference>
<comment type="similarity">
    <text evidence="1 5">Belongs to the peptidase S8 family.</text>
</comment>
<dbReference type="Pfam" id="PF00082">
    <property type="entry name" value="Peptidase_S8"/>
    <property type="match status" value="1"/>
</dbReference>
<keyword evidence="3 5" id="KW-0378">Hydrolase</keyword>
<evidence type="ECO:0000256" key="5">
    <source>
        <dbReference type="PROSITE-ProRule" id="PRU01240"/>
    </source>
</evidence>
<dbReference type="EMBL" id="DXIJ01000144">
    <property type="protein sequence ID" value="HIV86454.1"/>
    <property type="molecule type" value="Genomic_DNA"/>
</dbReference>
<feature type="active site" description="Charge relay system" evidence="5">
    <location>
        <position position="184"/>
    </location>
</feature>
<dbReference type="GO" id="GO:0004252">
    <property type="term" value="F:serine-type endopeptidase activity"/>
    <property type="evidence" value="ECO:0007669"/>
    <property type="project" value="UniProtKB-UniRule"/>
</dbReference>
<dbReference type="GO" id="GO:0006508">
    <property type="term" value="P:proteolysis"/>
    <property type="evidence" value="ECO:0007669"/>
    <property type="project" value="UniProtKB-KW"/>
</dbReference>
<evidence type="ECO:0000259" key="6">
    <source>
        <dbReference type="Pfam" id="PF00082"/>
    </source>
</evidence>
<dbReference type="PROSITE" id="PS51892">
    <property type="entry name" value="SUBTILASE"/>
    <property type="match status" value="1"/>
</dbReference>
<dbReference type="PANTHER" id="PTHR43806:SF11">
    <property type="entry name" value="CEREVISIN-RELATED"/>
    <property type="match status" value="1"/>
</dbReference>
<reference evidence="7" key="2">
    <citation type="submission" date="2021-04" db="EMBL/GenBank/DDBJ databases">
        <authorList>
            <person name="Gilroy R."/>
        </authorList>
    </citation>
    <scope>NUCLEOTIDE SEQUENCE</scope>
    <source>
        <strain evidence="7">5790</strain>
    </source>
</reference>
<name>A0A9D1PR43_9FIRM</name>
<dbReference type="SUPFAM" id="SSF52743">
    <property type="entry name" value="Subtilisin-like"/>
    <property type="match status" value="1"/>
</dbReference>
<evidence type="ECO:0000313" key="7">
    <source>
        <dbReference type="EMBL" id="HIV86454.1"/>
    </source>
</evidence>
<dbReference type="PRINTS" id="PR00723">
    <property type="entry name" value="SUBTILISIN"/>
</dbReference>
<evidence type="ECO:0000256" key="1">
    <source>
        <dbReference type="ARBA" id="ARBA00011073"/>
    </source>
</evidence>
<dbReference type="InterPro" id="IPR036852">
    <property type="entry name" value="Peptidase_S8/S53_dom_sf"/>
</dbReference>
<evidence type="ECO:0000256" key="4">
    <source>
        <dbReference type="ARBA" id="ARBA00022825"/>
    </source>
</evidence>
<dbReference type="PANTHER" id="PTHR43806">
    <property type="entry name" value="PEPTIDASE S8"/>
    <property type="match status" value="1"/>
</dbReference>
<sequence>MRFKHIKAAILLCLIIISALGAVYAEGESGSYIIKFSHAPVWPSNGDGTLTPVIPSENIYAAYKVTNEYISRLYQSGEAEYIEPDGIASIPENEAALLESTEPDFIALMSEDTDDYIPNDPFFTNQWGTQMINAPYAWSKASFDGSVKIGIIDTGDPSRHPDITSNIAESKDYTGSGVYDTSGHSTFVSGIIAADMNNSMGTAGILPRVQIIPLKAFEDREATISVIARALNDAVDIYGCDVINMSLTYDADSSTLREAVNKALDSGAIVVAAVGNDGTGKIYYPAAYDGVIGVGSVTRTKTRAVNSQYNETVDAAAPGSGVYSTTLNNYSGRLRYSYGSGSGTSYAAPHITAAAAIAKGYDRNINSDGFLEILAQTCEHLGDDGKNPEFGYGLLDLRAMTDYFTPSATSAPGSGTTNGTYFSSFSPNFTASFDGATVSVQITSSSDCRGTLRLASYSEDQTGGVMLYDILSADVSVSAGGTVTSTFSGEQIKIDPEAARSYLKLLYWDENQSPLAKAYTYEIKY</sequence>
<dbReference type="Proteomes" id="UP000824162">
    <property type="component" value="Unassembled WGS sequence"/>
</dbReference>
<keyword evidence="4 5" id="KW-0720">Serine protease</keyword>
<dbReference type="InterPro" id="IPR050131">
    <property type="entry name" value="Peptidase_S8_subtilisin-like"/>
</dbReference>
<accession>A0A9D1PR43</accession>
<feature type="active site" description="Charge relay system" evidence="5">
    <location>
        <position position="345"/>
    </location>
</feature>
<gene>
    <name evidence="7" type="ORF">H9900_06590</name>
</gene>
<dbReference type="InterPro" id="IPR023828">
    <property type="entry name" value="Peptidase_S8_Ser-AS"/>
</dbReference>
<feature type="active site" description="Charge relay system" evidence="5">
    <location>
        <position position="153"/>
    </location>
</feature>
<dbReference type="PROSITE" id="PS00138">
    <property type="entry name" value="SUBTILASE_SER"/>
    <property type="match status" value="1"/>
</dbReference>